<accession>A0A4W5MLS8</accession>
<dbReference type="Ensembl" id="ENSHHUT00000040927.1">
    <property type="protein sequence ID" value="ENSHHUP00000039387.1"/>
    <property type="gene ID" value="ENSHHUG00000024483.1"/>
</dbReference>
<organism evidence="5 6">
    <name type="scientific">Hucho hucho</name>
    <name type="common">huchen</name>
    <dbReference type="NCBI Taxonomy" id="62062"/>
    <lineage>
        <taxon>Eukaryota</taxon>
        <taxon>Metazoa</taxon>
        <taxon>Chordata</taxon>
        <taxon>Craniata</taxon>
        <taxon>Vertebrata</taxon>
        <taxon>Euteleostomi</taxon>
        <taxon>Actinopterygii</taxon>
        <taxon>Neopterygii</taxon>
        <taxon>Teleostei</taxon>
        <taxon>Protacanthopterygii</taxon>
        <taxon>Salmoniformes</taxon>
        <taxon>Salmonidae</taxon>
        <taxon>Salmoninae</taxon>
        <taxon>Hucho</taxon>
    </lineage>
</organism>
<feature type="region of interest" description="Disordered" evidence="3">
    <location>
        <begin position="161"/>
        <end position="271"/>
    </location>
</feature>
<dbReference type="InterPro" id="IPR041577">
    <property type="entry name" value="RT_RNaseH_2"/>
</dbReference>
<dbReference type="FunFam" id="3.30.70.270:FF:000020">
    <property type="entry name" value="Transposon Tf2-6 polyprotein-like Protein"/>
    <property type="match status" value="1"/>
</dbReference>
<dbReference type="EC" id="3.1.26.4" evidence="2"/>
<dbReference type="Proteomes" id="UP000314982">
    <property type="component" value="Unassembled WGS sequence"/>
</dbReference>
<dbReference type="InterPro" id="IPR043502">
    <property type="entry name" value="DNA/RNA_pol_sf"/>
</dbReference>
<evidence type="ECO:0000256" key="2">
    <source>
        <dbReference type="ARBA" id="ARBA00012180"/>
    </source>
</evidence>
<reference evidence="5" key="3">
    <citation type="submission" date="2025-09" db="UniProtKB">
        <authorList>
            <consortium name="Ensembl"/>
        </authorList>
    </citation>
    <scope>IDENTIFICATION</scope>
</reference>
<feature type="compositionally biased region" description="Polar residues" evidence="3">
    <location>
        <begin position="189"/>
        <end position="198"/>
    </location>
</feature>
<dbReference type="Gene3D" id="3.10.10.10">
    <property type="entry name" value="HIV Type 1 Reverse Transcriptase, subunit A, domain 1"/>
    <property type="match status" value="1"/>
</dbReference>
<dbReference type="PANTHER" id="PTHR33064">
    <property type="entry name" value="POL PROTEIN"/>
    <property type="match status" value="1"/>
</dbReference>
<reference evidence="5" key="2">
    <citation type="submission" date="2025-08" db="UniProtKB">
        <authorList>
            <consortium name="Ensembl"/>
        </authorList>
    </citation>
    <scope>IDENTIFICATION</scope>
</reference>
<protein>
    <recommendedName>
        <fullName evidence="2">ribonuclease H</fullName>
        <ecNumber evidence="2">3.1.26.4</ecNumber>
    </recommendedName>
</protein>
<dbReference type="Pfam" id="PF00078">
    <property type="entry name" value="RVT_1"/>
    <property type="match status" value="1"/>
</dbReference>
<feature type="compositionally biased region" description="Basic and acidic residues" evidence="3">
    <location>
        <begin position="226"/>
        <end position="235"/>
    </location>
</feature>
<reference evidence="6" key="1">
    <citation type="submission" date="2018-06" db="EMBL/GenBank/DDBJ databases">
        <title>Genome assembly of Danube salmon.</title>
        <authorList>
            <person name="Macqueen D.J."/>
            <person name="Gundappa M.K."/>
        </authorList>
    </citation>
    <scope>NUCLEOTIDE SEQUENCE [LARGE SCALE GENOMIC DNA]</scope>
</reference>
<evidence type="ECO:0000259" key="4">
    <source>
        <dbReference type="PROSITE" id="PS50878"/>
    </source>
</evidence>
<dbReference type="InterPro" id="IPR051320">
    <property type="entry name" value="Viral_Replic_Matur_Polypro"/>
</dbReference>
<dbReference type="Gene3D" id="3.10.20.370">
    <property type="match status" value="1"/>
</dbReference>
<feature type="compositionally biased region" description="Basic and acidic residues" evidence="3">
    <location>
        <begin position="254"/>
        <end position="271"/>
    </location>
</feature>
<feature type="region of interest" description="Disordered" evidence="3">
    <location>
        <begin position="344"/>
        <end position="367"/>
    </location>
</feature>
<dbReference type="Pfam" id="PF17919">
    <property type="entry name" value="RT_RNaseH_2"/>
    <property type="match status" value="1"/>
</dbReference>
<dbReference type="AlphaFoldDB" id="A0A4W5MLS8"/>
<dbReference type="SUPFAM" id="SSF56672">
    <property type="entry name" value="DNA/RNA polymerases"/>
    <property type="match status" value="1"/>
</dbReference>
<proteinExistence type="inferred from homology"/>
<dbReference type="PROSITE" id="PS50878">
    <property type="entry name" value="RT_POL"/>
    <property type="match status" value="1"/>
</dbReference>
<evidence type="ECO:0000256" key="3">
    <source>
        <dbReference type="SAM" id="MobiDB-lite"/>
    </source>
</evidence>
<name>A0A4W5MLS8_9TELE</name>
<dbReference type="Gene3D" id="3.30.70.270">
    <property type="match status" value="2"/>
</dbReference>
<dbReference type="PANTHER" id="PTHR33064:SF37">
    <property type="entry name" value="RIBONUCLEASE H"/>
    <property type="match status" value="1"/>
</dbReference>
<feature type="compositionally biased region" description="Basic and acidic residues" evidence="3">
    <location>
        <begin position="167"/>
        <end position="188"/>
    </location>
</feature>
<evidence type="ECO:0000313" key="5">
    <source>
        <dbReference type="Ensembl" id="ENSHHUP00000039387.1"/>
    </source>
</evidence>
<dbReference type="GO" id="GO:0004523">
    <property type="term" value="F:RNA-DNA hybrid ribonuclease activity"/>
    <property type="evidence" value="ECO:0007669"/>
    <property type="project" value="UniProtKB-EC"/>
</dbReference>
<dbReference type="GeneTree" id="ENSGT00940000163417"/>
<dbReference type="InterPro" id="IPR043128">
    <property type="entry name" value="Rev_trsase/Diguanyl_cyclase"/>
</dbReference>
<dbReference type="InterPro" id="IPR000477">
    <property type="entry name" value="RT_dom"/>
</dbReference>
<dbReference type="STRING" id="62062.ENSHHUP00000039387"/>
<sequence>MADSAEYREAPSDLLPLAYLQDKYPFLKKDLVWVFEKWYKWTEKEGNCQYPKTGSFDKERCRVVREIVKGRQANKDKKKATELYITVLRLLTTEGQILYAQSQLKTPVALEGRKTGNTGSGPVCPTAHPPYEDGGAGKAVNPQSLEDCLSPLISMIVRGEMREEDDERMKSDRQNISRDGKKEAEEWKTLSSYRTPTSPYLLGSPTFPLDGRTDLPKWTGRKNRPPRVDGQEERTSQGGRAGRTDLPGWTGSDDLDRKKKGKGGEKENMYLKVRTSRDKFYEQKLEKEEKAEIEDQLGEIGRKRKEKRRDLAALGDKEDEETERKMGQLKEEIDSLDTATDGLEEGLRKMRLNPTPKKSSSSSDYRMYKTDPQGQVYVEYKPWRFGDIETAVKGMVRITKGADTWIRDFENKHGHQDMCLGDIKALLSHVLTPGQFSDAMRICQLDTQPPELRLGQFRAELWAHLRTTFPMIRDLSRLTDHVYGVDTDFDIWIDGLKRKWVEELGVRHDNTFETEEIFYDTACRNSPDKVQAKARDVVGWHRMDGPTKEDHLRHFCRMWSNEKTEEKTRKAGLDDALKKARLEQLEKANKSTGGPDLVRMNTPVPVALFSGPGAAPQPFVRFPPQAYGNPQPFPPPTPPMGPVQSWGCGQFGHIRNRCPQGPQYTRAWNPQPGFRRRRGGNYRGGNRGRYQGQGRSWKKNKDHGGRLTYVNQAGDLKIDIENHYTRIPCTPEIIEYSPQQRQDEDDLSSVPDYLWSKGGHDVGLIKSAEPVLVRLKPGYEGPRQKQYPMSPEGEEGLGTTIGELNQGQVIYPSNSPYNTPILPVKTPTGKYRMEQDFRHLNQVVDSEFPLVPDPSVILSRVPPEASTFSVIDLHGAFFSVPLHPDCHNLFSFSYKGTQYTYNRLPLGFCESPSIFNRVLQNDLRDVVFPGGSTLVQHVDDLFICSPTPEICKIDTLHLLKELAVRGHKVSKEKLQLWKPKVLFIGLEISQHQKTLSKERIKTILTTPRPVNIKGLMSFLGCTGYCRNWICDYSVIARPLREMCSGRPSEKLVWNKDQAKAFEDLKRALASAPALDLPDFKKHFYIYVAERGGFASAVVTQKVSNKHKPCAYYSTRLDNVVRGMNPCVRSLAATADAIEKSASLILMHNATVYVSHGVLALMNQKNSCPTAARLAGYKTLLTQPNLTIERCATVNPADLLAARQEGAPHCCE</sequence>
<feature type="region of interest" description="Disordered" evidence="3">
    <location>
        <begin position="663"/>
        <end position="703"/>
    </location>
</feature>
<feature type="region of interest" description="Disordered" evidence="3">
    <location>
        <begin position="303"/>
        <end position="327"/>
    </location>
</feature>
<evidence type="ECO:0000256" key="1">
    <source>
        <dbReference type="ARBA" id="ARBA00010879"/>
    </source>
</evidence>
<keyword evidence="6" id="KW-1185">Reference proteome</keyword>
<evidence type="ECO:0000313" key="6">
    <source>
        <dbReference type="Proteomes" id="UP000314982"/>
    </source>
</evidence>
<comment type="similarity">
    <text evidence="1">Belongs to the beta type-B retroviral polymerase family. HERV class-II K(HML-2) pol subfamily.</text>
</comment>
<feature type="domain" description="Reverse transcriptase" evidence="4">
    <location>
        <begin position="805"/>
        <end position="988"/>
    </location>
</feature>